<dbReference type="AlphaFoldDB" id="A0A3S5CS81"/>
<proteinExistence type="predicted"/>
<organism evidence="1 2">
    <name type="scientific">Protopolystoma xenopodis</name>
    <dbReference type="NCBI Taxonomy" id="117903"/>
    <lineage>
        <taxon>Eukaryota</taxon>
        <taxon>Metazoa</taxon>
        <taxon>Spiralia</taxon>
        <taxon>Lophotrochozoa</taxon>
        <taxon>Platyhelminthes</taxon>
        <taxon>Monogenea</taxon>
        <taxon>Polyopisthocotylea</taxon>
        <taxon>Polystomatidea</taxon>
        <taxon>Polystomatidae</taxon>
        <taxon>Protopolystoma</taxon>
    </lineage>
</organism>
<reference evidence="1" key="1">
    <citation type="submission" date="2018-11" db="EMBL/GenBank/DDBJ databases">
        <authorList>
            <consortium name="Pathogen Informatics"/>
        </authorList>
    </citation>
    <scope>NUCLEOTIDE SEQUENCE</scope>
</reference>
<keyword evidence="2" id="KW-1185">Reference proteome</keyword>
<evidence type="ECO:0000313" key="2">
    <source>
        <dbReference type="Proteomes" id="UP000784294"/>
    </source>
</evidence>
<dbReference type="EMBL" id="CAAALY010285873">
    <property type="protein sequence ID" value="VEL43842.1"/>
    <property type="molecule type" value="Genomic_DNA"/>
</dbReference>
<sequence>MLQPKCTLLPSIRTSGACNSFALKHCIQISAVRIVSNSFPLFAQNVHMPMQVYFWSDALCKLSLTEFPAITEPAWLGPISPSVETIRPSPSSPVLVSLRP</sequence>
<comment type="caution">
    <text evidence="1">The sequence shown here is derived from an EMBL/GenBank/DDBJ whole genome shotgun (WGS) entry which is preliminary data.</text>
</comment>
<name>A0A3S5CS81_9PLAT</name>
<accession>A0A3S5CS81</accession>
<evidence type="ECO:0000313" key="1">
    <source>
        <dbReference type="EMBL" id="VEL43842.1"/>
    </source>
</evidence>
<protein>
    <submittedName>
        <fullName evidence="1">Uncharacterized protein</fullName>
    </submittedName>
</protein>
<gene>
    <name evidence="1" type="ORF">PXEA_LOCUS37282</name>
</gene>
<dbReference type="Proteomes" id="UP000784294">
    <property type="component" value="Unassembled WGS sequence"/>
</dbReference>